<evidence type="ECO:0000313" key="9">
    <source>
        <dbReference type="EMBL" id="KAA2226297.1"/>
    </source>
</evidence>
<feature type="transmembrane region" description="Helical" evidence="7">
    <location>
        <begin position="278"/>
        <end position="298"/>
    </location>
</feature>
<feature type="transmembrane region" description="Helical" evidence="7">
    <location>
        <begin position="20"/>
        <end position="43"/>
    </location>
</feature>
<keyword evidence="3 7" id="KW-0812">Transmembrane</keyword>
<protein>
    <submittedName>
        <fullName evidence="9">MFS transporter</fullName>
    </submittedName>
    <submittedName>
        <fullName evidence="10">Sugar phosphate permease</fullName>
    </submittedName>
</protein>
<dbReference type="Proteomes" id="UP000325296">
    <property type="component" value="Unassembled WGS sequence"/>
</dbReference>
<dbReference type="GO" id="GO:0016020">
    <property type="term" value="C:membrane"/>
    <property type="evidence" value="ECO:0007669"/>
    <property type="project" value="UniProtKB-SubCell"/>
</dbReference>
<feature type="transmembrane region" description="Helical" evidence="7">
    <location>
        <begin position="370"/>
        <end position="392"/>
    </location>
</feature>
<feature type="transmembrane region" description="Helical" evidence="7">
    <location>
        <begin position="180"/>
        <end position="200"/>
    </location>
</feature>
<name>A0A5B2UJA8_9PSED</name>
<dbReference type="InterPro" id="IPR036259">
    <property type="entry name" value="MFS_trans_sf"/>
</dbReference>
<reference evidence="10 11" key="1">
    <citation type="submission" date="2016-10" db="EMBL/GenBank/DDBJ databases">
        <authorList>
            <person name="Varghese N."/>
            <person name="Submissions S."/>
        </authorList>
    </citation>
    <scope>NUCLEOTIDE SEQUENCE [LARGE SCALE GENOMIC DNA]</scope>
    <source>
        <strain evidence="10 11">BS2771</strain>
    </source>
</reference>
<dbReference type="Gene3D" id="1.20.1250.20">
    <property type="entry name" value="MFS general substrate transporter like domains"/>
    <property type="match status" value="2"/>
</dbReference>
<evidence type="ECO:0000256" key="3">
    <source>
        <dbReference type="ARBA" id="ARBA00022692"/>
    </source>
</evidence>
<feature type="transmembrane region" description="Helical" evidence="7">
    <location>
        <begin position="245"/>
        <end position="266"/>
    </location>
</feature>
<dbReference type="Pfam" id="PF07690">
    <property type="entry name" value="MFS_1"/>
    <property type="match status" value="1"/>
</dbReference>
<evidence type="ECO:0000313" key="11">
    <source>
        <dbReference type="Proteomes" id="UP000199620"/>
    </source>
</evidence>
<sequence length="431" mass="47107">MTQAQQDIERGVMNKVAWRILPFVTLGYFLASLDRVNIAFAALQMKSDIALSDAAFGFGAGLFFIAYCIFAVPANMLLERFGPVRWLALTMVSWGLVSSCMAAVSGPYSFYILRFLLGVTEAGFFPGVIYYLTLWFPSGHRSRAVAILMIALPLSSVLGSPLSAMLLLLDGWFGMRGWHWLFIIEGSPAIFLGIAALWVLPHSVSRASFLTEGDKTWLSGQVEKVPTEKTRASFSDIWKLFCNKYVLALTLIYIGGTSVTNGLSLWQPQIISTFNLTTMQIGFLNSIPFAFASVAMYFWSSHSDKTGERVMHLAIPLAVGAVALTSIIFVNALIPTIIILCIAISAASMIKGPFWALATEMIPARNTAMAIALINALNNLGVFAGTYLIGIIKGHTGSFTYALIPYLAISVVACSLTLWLGHRRQASPRIR</sequence>
<dbReference type="FunFam" id="1.20.1250.20:FF:000018">
    <property type="entry name" value="MFS transporter permease"/>
    <property type="match status" value="1"/>
</dbReference>
<dbReference type="PROSITE" id="PS50850">
    <property type="entry name" value="MFS"/>
    <property type="match status" value="1"/>
</dbReference>
<accession>A0A5B2UJA8</accession>
<evidence type="ECO:0000256" key="6">
    <source>
        <dbReference type="ARBA" id="ARBA00023136"/>
    </source>
</evidence>
<dbReference type="EMBL" id="VUOL01000026">
    <property type="protein sequence ID" value="KAA2226297.1"/>
    <property type="molecule type" value="Genomic_DNA"/>
</dbReference>
<reference evidence="9 12" key="2">
    <citation type="submission" date="2019-09" db="EMBL/GenBank/DDBJ databases">
        <title>Draft genome sequence of Pseudomonas brenneri CCUG 51514(T).</title>
        <authorList>
            <person name="Tunovic T."/>
            <person name="Pineiro-Iglesias B."/>
            <person name="Unosson C."/>
            <person name="Inganas E."/>
            <person name="Ohlen M."/>
            <person name="Cardew S."/>
            <person name="Jensie-Markopoulos S."/>
            <person name="Salva-Serra F."/>
            <person name="Jaen-Luchoro D."/>
            <person name="Svensson-Stadler L."/>
            <person name="Chun J."/>
            <person name="Moore E."/>
        </authorList>
    </citation>
    <scope>NUCLEOTIDE SEQUENCE [LARGE SCALE GENOMIC DNA]</scope>
    <source>
        <strain evidence="9 12">CCUG 51514</strain>
    </source>
</reference>
<evidence type="ECO:0000256" key="4">
    <source>
        <dbReference type="ARBA" id="ARBA00022797"/>
    </source>
</evidence>
<keyword evidence="6 7" id="KW-0472">Membrane</keyword>
<dbReference type="CDD" id="cd17319">
    <property type="entry name" value="MFS_ExuT_GudP_like"/>
    <property type="match status" value="1"/>
</dbReference>
<evidence type="ECO:0000313" key="10">
    <source>
        <dbReference type="EMBL" id="SDV05593.1"/>
    </source>
</evidence>
<feature type="domain" description="Major facilitator superfamily (MFS) profile" evidence="8">
    <location>
        <begin position="20"/>
        <end position="425"/>
    </location>
</feature>
<evidence type="ECO:0000256" key="5">
    <source>
        <dbReference type="ARBA" id="ARBA00022989"/>
    </source>
</evidence>
<feature type="transmembrane region" description="Helical" evidence="7">
    <location>
        <begin position="111"/>
        <end position="132"/>
    </location>
</feature>
<dbReference type="InterPro" id="IPR020846">
    <property type="entry name" value="MFS_dom"/>
</dbReference>
<evidence type="ECO:0000256" key="7">
    <source>
        <dbReference type="SAM" id="Phobius"/>
    </source>
</evidence>
<evidence type="ECO:0000313" key="12">
    <source>
        <dbReference type="Proteomes" id="UP000325296"/>
    </source>
</evidence>
<feature type="transmembrane region" description="Helical" evidence="7">
    <location>
        <begin position="336"/>
        <end position="358"/>
    </location>
</feature>
<dbReference type="PANTHER" id="PTHR43791:SF36">
    <property type="entry name" value="TRANSPORTER, PUTATIVE (AFU_ORTHOLOGUE AFUA_6G08340)-RELATED"/>
    <property type="match status" value="1"/>
</dbReference>
<evidence type="ECO:0000259" key="8">
    <source>
        <dbReference type="PROSITE" id="PS50850"/>
    </source>
</evidence>
<feature type="transmembrane region" description="Helical" evidence="7">
    <location>
        <begin position="144"/>
        <end position="168"/>
    </location>
</feature>
<evidence type="ECO:0000256" key="2">
    <source>
        <dbReference type="ARBA" id="ARBA00022448"/>
    </source>
</evidence>
<feature type="transmembrane region" description="Helical" evidence="7">
    <location>
        <begin position="86"/>
        <end position="105"/>
    </location>
</feature>
<feature type="transmembrane region" description="Helical" evidence="7">
    <location>
        <begin position="398"/>
        <end position="421"/>
    </location>
</feature>
<feature type="transmembrane region" description="Helical" evidence="7">
    <location>
        <begin position="310"/>
        <end position="330"/>
    </location>
</feature>
<keyword evidence="5 7" id="KW-1133">Transmembrane helix</keyword>
<dbReference type="InterPro" id="IPR011701">
    <property type="entry name" value="MFS"/>
</dbReference>
<keyword evidence="2" id="KW-0813">Transport</keyword>
<gene>
    <name evidence="9" type="ORF">F1720_27095</name>
    <name evidence="10" type="ORF">SAMN04490181_3788</name>
</gene>
<evidence type="ECO:0000256" key="1">
    <source>
        <dbReference type="ARBA" id="ARBA00004141"/>
    </source>
</evidence>
<organism evidence="9 12">
    <name type="scientific">Pseudomonas brenneri</name>
    <dbReference type="NCBI Taxonomy" id="129817"/>
    <lineage>
        <taxon>Bacteria</taxon>
        <taxon>Pseudomonadati</taxon>
        <taxon>Pseudomonadota</taxon>
        <taxon>Gammaproteobacteria</taxon>
        <taxon>Pseudomonadales</taxon>
        <taxon>Pseudomonadaceae</taxon>
        <taxon>Pseudomonas</taxon>
    </lineage>
</organism>
<dbReference type="AlphaFoldDB" id="A0A5B2UJA8"/>
<dbReference type="RefSeq" id="WP_032861731.1">
    <property type="nucleotide sequence ID" value="NZ_BMNU01000018.1"/>
</dbReference>
<keyword evidence="11" id="KW-1185">Reference proteome</keyword>
<dbReference type="SUPFAM" id="SSF103473">
    <property type="entry name" value="MFS general substrate transporter"/>
    <property type="match status" value="1"/>
</dbReference>
<dbReference type="OrthoDB" id="9773957at2"/>
<feature type="transmembrane region" description="Helical" evidence="7">
    <location>
        <begin position="55"/>
        <end position="74"/>
    </location>
</feature>
<proteinExistence type="predicted"/>
<keyword evidence="4" id="KW-0058">Aromatic hydrocarbons catabolism</keyword>
<comment type="subcellular location">
    <subcellularLocation>
        <location evidence="1">Membrane</location>
        <topology evidence="1">Multi-pass membrane protein</topology>
    </subcellularLocation>
</comment>
<dbReference type="PANTHER" id="PTHR43791">
    <property type="entry name" value="PERMEASE-RELATED"/>
    <property type="match status" value="1"/>
</dbReference>
<dbReference type="GO" id="GO:0022857">
    <property type="term" value="F:transmembrane transporter activity"/>
    <property type="evidence" value="ECO:0007669"/>
    <property type="project" value="InterPro"/>
</dbReference>
<dbReference type="EMBL" id="LT629800">
    <property type="protein sequence ID" value="SDV05593.1"/>
    <property type="molecule type" value="Genomic_DNA"/>
</dbReference>
<dbReference type="Proteomes" id="UP000199620">
    <property type="component" value="Chromosome I"/>
</dbReference>